<gene>
    <name evidence="12" type="ORF">SAMN04487905_10519</name>
</gene>
<dbReference type="InterPro" id="IPR000089">
    <property type="entry name" value="Biotin_lipoyl"/>
</dbReference>
<dbReference type="Pfam" id="PF00364">
    <property type="entry name" value="Biotin_lipoyl"/>
    <property type="match status" value="2"/>
</dbReference>
<feature type="compositionally biased region" description="Low complexity" evidence="9">
    <location>
        <begin position="80"/>
        <end position="107"/>
    </location>
</feature>
<dbReference type="SUPFAM" id="SSF51230">
    <property type="entry name" value="Single hybrid motif"/>
    <property type="match status" value="2"/>
</dbReference>
<dbReference type="GO" id="GO:0005737">
    <property type="term" value="C:cytoplasm"/>
    <property type="evidence" value="ECO:0007669"/>
    <property type="project" value="TreeGrafter"/>
</dbReference>
<evidence type="ECO:0000313" key="13">
    <source>
        <dbReference type="Proteomes" id="UP000199497"/>
    </source>
</evidence>
<dbReference type="InterPro" id="IPR011053">
    <property type="entry name" value="Single_hybrid_motif"/>
</dbReference>
<evidence type="ECO:0000256" key="9">
    <source>
        <dbReference type="SAM" id="MobiDB-lite"/>
    </source>
</evidence>
<dbReference type="EC" id="2.3.1.-" evidence="8"/>
<dbReference type="InterPro" id="IPR001078">
    <property type="entry name" value="2-oxoacid_DH_actylTfrase"/>
</dbReference>
<feature type="compositionally biased region" description="Pro residues" evidence="9">
    <location>
        <begin position="213"/>
        <end position="230"/>
    </location>
</feature>
<dbReference type="InterPro" id="IPR050743">
    <property type="entry name" value="2-oxoacid_DH_E2_comp"/>
</dbReference>
<feature type="region of interest" description="Disordered" evidence="9">
    <location>
        <begin position="202"/>
        <end position="273"/>
    </location>
</feature>
<feature type="domain" description="Lipoyl-binding" evidence="10">
    <location>
        <begin position="125"/>
        <end position="200"/>
    </location>
</feature>
<dbReference type="Gene3D" id="2.40.50.100">
    <property type="match status" value="2"/>
</dbReference>
<evidence type="ECO:0000259" key="10">
    <source>
        <dbReference type="PROSITE" id="PS50968"/>
    </source>
</evidence>
<evidence type="ECO:0000256" key="1">
    <source>
        <dbReference type="ARBA" id="ARBA00001938"/>
    </source>
</evidence>
<protein>
    <recommendedName>
        <fullName evidence="8">Dihydrolipoamide acetyltransferase component of pyruvate dehydrogenase complex</fullName>
        <ecNumber evidence="8">2.3.1.-</ecNumber>
    </recommendedName>
</protein>
<dbReference type="FunFam" id="3.30.559.10:FF:000007">
    <property type="entry name" value="Dihydrolipoamide acetyltransferase component of pyruvate dehydrogenase complex"/>
    <property type="match status" value="1"/>
</dbReference>
<dbReference type="PROSITE" id="PS50968">
    <property type="entry name" value="BIOTINYL_LIPOYL"/>
    <property type="match status" value="2"/>
</dbReference>
<dbReference type="GO" id="GO:0004742">
    <property type="term" value="F:dihydrolipoyllysine-residue acetyltransferase activity"/>
    <property type="evidence" value="ECO:0007669"/>
    <property type="project" value="UniProtKB-EC"/>
</dbReference>
<evidence type="ECO:0000313" key="12">
    <source>
        <dbReference type="EMBL" id="SDP52384.1"/>
    </source>
</evidence>
<comment type="catalytic activity">
    <reaction evidence="7">
        <text>N(6)-[(R)-dihydrolipoyl]-L-lysyl-[protein] + acetyl-CoA = N(6)-[(R)-S(8)-acetyldihydrolipoyl]-L-lysyl-[protein] + CoA</text>
        <dbReference type="Rhea" id="RHEA:17017"/>
        <dbReference type="Rhea" id="RHEA-COMP:10475"/>
        <dbReference type="Rhea" id="RHEA-COMP:10478"/>
        <dbReference type="ChEBI" id="CHEBI:57287"/>
        <dbReference type="ChEBI" id="CHEBI:57288"/>
        <dbReference type="ChEBI" id="CHEBI:83100"/>
        <dbReference type="ChEBI" id="CHEBI:83111"/>
        <dbReference type="EC" id="2.3.1.12"/>
    </reaction>
</comment>
<feature type="compositionally biased region" description="Low complexity" evidence="9">
    <location>
        <begin position="320"/>
        <end position="337"/>
    </location>
</feature>
<dbReference type="SUPFAM" id="SSF52777">
    <property type="entry name" value="CoA-dependent acyltransferases"/>
    <property type="match status" value="1"/>
</dbReference>
<evidence type="ECO:0000256" key="5">
    <source>
        <dbReference type="ARBA" id="ARBA00022823"/>
    </source>
</evidence>
<dbReference type="CDD" id="cd06849">
    <property type="entry name" value="lipoyl_domain"/>
    <property type="match status" value="2"/>
</dbReference>
<keyword evidence="6 8" id="KW-0012">Acyltransferase</keyword>
<evidence type="ECO:0000256" key="2">
    <source>
        <dbReference type="ARBA" id="ARBA00007317"/>
    </source>
</evidence>
<dbReference type="Pfam" id="PF02817">
    <property type="entry name" value="E3_binding"/>
    <property type="match status" value="1"/>
</dbReference>
<dbReference type="Gene3D" id="3.30.559.10">
    <property type="entry name" value="Chloramphenicol acetyltransferase-like domain"/>
    <property type="match status" value="1"/>
</dbReference>
<dbReference type="STRING" id="405564.SAMN04487905_10519"/>
<dbReference type="FunFam" id="2.40.50.100:FF:000023">
    <property type="entry name" value="Dihydrolipoamide acetyltransferase component of pyruvate dehydrogenase complex"/>
    <property type="match status" value="1"/>
</dbReference>
<dbReference type="Pfam" id="PF00198">
    <property type="entry name" value="2-oxoacid_dh"/>
    <property type="match status" value="1"/>
</dbReference>
<dbReference type="InterPro" id="IPR004167">
    <property type="entry name" value="PSBD"/>
</dbReference>
<dbReference type="Proteomes" id="UP000199497">
    <property type="component" value="Unassembled WGS sequence"/>
</dbReference>
<feature type="domain" description="Peripheral subunit-binding (PSBD)" evidence="11">
    <location>
        <begin position="274"/>
        <end position="311"/>
    </location>
</feature>
<comment type="cofactor">
    <cofactor evidence="1 8">
        <name>(R)-lipoate</name>
        <dbReference type="ChEBI" id="CHEBI:83088"/>
    </cofactor>
</comment>
<evidence type="ECO:0000256" key="6">
    <source>
        <dbReference type="ARBA" id="ARBA00023315"/>
    </source>
</evidence>
<feature type="compositionally biased region" description="Pro residues" evidence="9">
    <location>
        <begin position="241"/>
        <end position="250"/>
    </location>
</feature>
<dbReference type="InterPro" id="IPR014276">
    <property type="entry name" value="2-oxoglutarate_DH_E2"/>
</dbReference>
<dbReference type="NCBIfam" id="TIGR02927">
    <property type="entry name" value="SucB_Actino"/>
    <property type="match status" value="1"/>
</dbReference>
<organism evidence="12 13">
    <name type="scientific">Actinopolyspora xinjiangensis</name>
    <dbReference type="NCBI Taxonomy" id="405564"/>
    <lineage>
        <taxon>Bacteria</taxon>
        <taxon>Bacillati</taxon>
        <taxon>Actinomycetota</taxon>
        <taxon>Actinomycetes</taxon>
        <taxon>Actinopolysporales</taxon>
        <taxon>Actinopolysporaceae</taxon>
        <taxon>Actinopolyspora</taxon>
    </lineage>
</organism>
<feature type="compositionally biased region" description="Low complexity" evidence="9">
    <location>
        <begin position="251"/>
        <end position="265"/>
    </location>
</feature>
<dbReference type="InterPro" id="IPR036625">
    <property type="entry name" value="E3-bd_dom_sf"/>
</dbReference>
<dbReference type="GO" id="GO:0031405">
    <property type="term" value="F:lipoic acid binding"/>
    <property type="evidence" value="ECO:0007669"/>
    <property type="project" value="TreeGrafter"/>
</dbReference>
<dbReference type="RefSeq" id="WP_092600599.1">
    <property type="nucleotide sequence ID" value="NZ_FNJR01000005.1"/>
</dbReference>
<name>A0A1H0TEF4_9ACTN</name>
<keyword evidence="13" id="KW-1185">Reference proteome</keyword>
<feature type="compositionally biased region" description="Low complexity" evidence="9">
    <location>
        <begin position="231"/>
        <end position="240"/>
    </location>
</feature>
<feature type="domain" description="Lipoyl-binding" evidence="10">
    <location>
        <begin position="2"/>
        <end position="77"/>
    </location>
</feature>
<feature type="region of interest" description="Disordered" evidence="9">
    <location>
        <begin position="307"/>
        <end position="353"/>
    </location>
</feature>
<evidence type="ECO:0000256" key="3">
    <source>
        <dbReference type="ARBA" id="ARBA00022679"/>
    </source>
</evidence>
<keyword evidence="3 8" id="KW-0808">Transferase</keyword>
<dbReference type="AlphaFoldDB" id="A0A1H0TEF4"/>
<dbReference type="PROSITE" id="PS00189">
    <property type="entry name" value="LIPOYL"/>
    <property type="match status" value="2"/>
</dbReference>
<sequence length="587" mass="61478">MAFSVQMPALGESVSEGTITRWLKQVGDTVEVDEPLLEVSTDKVDTVFPSAAAGVIQQIIASEDDTVEVGGELALIGDSGEQAAPQQQPAAEQPSPGSEEPAAAPRTEPTPEPSSQPTAERPAQGTDVHMPALGESVSEGTITRWLKQVGDTVEVDEPLLEVSTDKVDTEVPSPVAGTILELSAGEDDTVEVGAKLAVVGDQSAAPAGQPASTPAPEPTPAPAPEPPQPTEPQSAQRAEPSPAPAPPSAQPAPTQQAPAQQTSEATGSESSAPYVTPLVRKLANEHGIDLNTLRGTGVGGRIRKQDVQAAIAQRSSGERTASQPAAAPTTEPATSAAGQEPSPEDRTLRGTTQKMSRLRQVLAQRMVDSLQTAAQLTTVIEVDVTRIARLRQRAKDDFEASEGVRLSFLPFFAKATVEALKLHPKLNASINEEAKEITYHGAEHLSVAVDTDRGLLTPVIHDAGDLNLGGLARKIADVAERTRDNRIKPDELSGGTFTLTNTGSRGALFDTPILNPPQVGMLGTGAVVKRPVVVSDEAGGDTIAIRSMAYLALSYDHRLVDGADAARFLNTVKQRLEEGAFDADLGL</sequence>
<comment type="similarity">
    <text evidence="2 8">Belongs to the 2-oxoacid dehydrogenase family.</text>
</comment>
<dbReference type="InterPro" id="IPR023213">
    <property type="entry name" value="CAT-like_dom_sf"/>
</dbReference>
<accession>A0A1H0TEF4</accession>
<dbReference type="PROSITE" id="PS51826">
    <property type="entry name" value="PSBD"/>
    <property type="match status" value="1"/>
</dbReference>
<evidence type="ECO:0000256" key="8">
    <source>
        <dbReference type="RuleBase" id="RU003423"/>
    </source>
</evidence>
<dbReference type="SUPFAM" id="SSF47005">
    <property type="entry name" value="Peripheral subunit-binding domain of 2-oxo acid dehydrogenase complex"/>
    <property type="match status" value="1"/>
</dbReference>
<dbReference type="OrthoDB" id="9805770at2"/>
<dbReference type="PANTHER" id="PTHR43178">
    <property type="entry name" value="DIHYDROLIPOAMIDE ACETYLTRANSFERASE COMPONENT OF PYRUVATE DEHYDROGENASE COMPLEX"/>
    <property type="match status" value="1"/>
</dbReference>
<feature type="region of interest" description="Disordered" evidence="9">
    <location>
        <begin position="80"/>
        <end position="127"/>
    </location>
</feature>
<evidence type="ECO:0000259" key="11">
    <source>
        <dbReference type="PROSITE" id="PS51826"/>
    </source>
</evidence>
<dbReference type="InterPro" id="IPR003016">
    <property type="entry name" value="2-oxoA_DH_lipoyl-BS"/>
</dbReference>
<dbReference type="PANTHER" id="PTHR43178:SF5">
    <property type="entry name" value="LIPOAMIDE ACYLTRANSFERASE COMPONENT OF BRANCHED-CHAIN ALPHA-KETO ACID DEHYDROGENASE COMPLEX, MITOCHONDRIAL"/>
    <property type="match status" value="1"/>
</dbReference>
<keyword evidence="5 8" id="KW-0450">Lipoyl</keyword>
<proteinExistence type="inferred from homology"/>
<reference evidence="13" key="1">
    <citation type="submission" date="2016-10" db="EMBL/GenBank/DDBJ databases">
        <authorList>
            <person name="Varghese N."/>
            <person name="Submissions S."/>
        </authorList>
    </citation>
    <scope>NUCLEOTIDE SEQUENCE [LARGE SCALE GENOMIC DNA]</scope>
    <source>
        <strain evidence="13">DSM 46732</strain>
    </source>
</reference>
<dbReference type="Gene3D" id="4.10.320.10">
    <property type="entry name" value="E3-binding domain"/>
    <property type="match status" value="1"/>
</dbReference>
<evidence type="ECO:0000256" key="4">
    <source>
        <dbReference type="ARBA" id="ARBA00022737"/>
    </source>
</evidence>
<keyword evidence="4" id="KW-0677">Repeat</keyword>
<dbReference type="EMBL" id="FNJR01000005">
    <property type="protein sequence ID" value="SDP52384.1"/>
    <property type="molecule type" value="Genomic_DNA"/>
</dbReference>
<evidence type="ECO:0000256" key="7">
    <source>
        <dbReference type="ARBA" id="ARBA00048370"/>
    </source>
</evidence>